<dbReference type="OrthoDB" id="6417347at2759"/>
<evidence type="ECO:0000256" key="1">
    <source>
        <dbReference type="SAM" id="MobiDB-lite"/>
    </source>
</evidence>
<accession>A0A9P0M2V0</accession>
<evidence type="ECO:0000313" key="2">
    <source>
        <dbReference type="EMBL" id="CAH2005434.1"/>
    </source>
</evidence>
<comment type="caution">
    <text evidence="2">The sequence shown here is derived from an EMBL/GenBank/DDBJ whole genome shotgun (WGS) entry which is preliminary data.</text>
</comment>
<dbReference type="AlphaFoldDB" id="A0A9P0M2V0"/>
<feature type="region of interest" description="Disordered" evidence="1">
    <location>
        <begin position="1"/>
        <end position="45"/>
    </location>
</feature>
<protein>
    <submittedName>
        <fullName evidence="2">Uncharacterized protein</fullName>
    </submittedName>
</protein>
<name>A0A9P0M2V0_ACAOB</name>
<dbReference type="Proteomes" id="UP001152888">
    <property type="component" value="Unassembled WGS sequence"/>
</dbReference>
<sequence length="113" mass="12558">MKQAEETIPNTTSGCGTRPKHHQQHDRSPSTSGGRMVDMTRLGPPTMVPVTADSTAFLANITEKKRAGGGAANKQTLFKCKKCNFNYLENCGFQCICQVLIFDQYLKPYEQNE</sequence>
<organism evidence="2 3">
    <name type="scientific">Acanthoscelides obtectus</name>
    <name type="common">Bean weevil</name>
    <name type="synonym">Bruchus obtectus</name>
    <dbReference type="NCBI Taxonomy" id="200917"/>
    <lineage>
        <taxon>Eukaryota</taxon>
        <taxon>Metazoa</taxon>
        <taxon>Ecdysozoa</taxon>
        <taxon>Arthropoda</taxon>
        <taxon>Hexapoda</taxon>
        <taxon>Insecta</taxon>
        <taxon>Pterygota</taxon>
        <taxon>Neoptera</taxon>
        <taxon>Endopterygota</taxon>
        <taxon>Coleoptera</taxon>
        <taxon>Polyphaga</taxon>
        <taxon>Cucujiformia</taxon>
        <taxon>Chrysomeloidea</taxon>
        <taxon>Chrysomelidae</taxon>
        <taxon>Bruchinae</taxon>
        <taxon>Bruchini</taxon>
        <taxon>Acanthoscelides</taxon>
    </lineage>
</organism>
<evidence type="ECO:0000313" key="3">
    <source>
        <dbReference type="Proteomes" id="UP001152888"/>
    </source>
</evidence>
<keyword evidence="3" id="KW-1185">Reference proteome</keyword>
<reference evidence="2" key="1">
    <citation type="submission" date="2022-03" db="EMBL/GenBank/DDBJ databases">
        <authorList>
            <person name="Sayadi A."/>
        </authorList>
    </citation>
    <scope>NUCLEOTIDE SEQUENCE</scope>
</reference>
<proteinExistence type="predicted"/>
<dbReference type="EMBL" id="CAKOFQ010007639">
    <property type="protein sequence ID" value="CAH2005434.1"/>
    <property type="molecule type" value="Genomic_DNA"/>
</dbReference>
<gene>
    <name evidence="2" type="ORF">ACAOBT_LOCUS28533</name>
</gene>